<dbReference type="PRINTS" id="PR00038">
    <property type="entry name" value="HTHLUXR"/>
</dbReference>
<keyword evidence="3" id="KW-1185">Reference proteome</keyword>
<evidence type="ECO:0000313" key="2">
    <source>
        <dbReference type="EMBL" id="GAA0658566.1"/>
    </source>
</evidence>
<dbReference type="PANTHER" id="PTHR34293:SF1">
    <property type="entry name" value="HTH-TYPE TRANSCRIPTIONAL REGULATOR TRMBL2"/>
    <property type="match status" value="1"/>
</dbReference>
<dbReference type="InterPro" id="IPR016032">
    <property type="entry name" value="Sig_transdc_resp-reg_C-effctor"/>
</dbReference>
<name>A0ABN1HLZ9_9ACTN</name>
<dbReference type="SUPFAM" id="SSF46894">
    <property type="entry name" value="C-terminal effector domain of the bipartite response regulators"/>
    <property type="match status" value="1"/>
</dbReference>
<dbReference type="InterPro" id="IPR000792">
    <property type="entry name" value="Tscrpt_reg_LuxR_C"/>
</dbReference>
<comment type="caution">
    <text evidence="2">The sequence shown here is derived from an EMBL/GenBank/DDBJ whole genome shotgun (WGS) entry which is preliminary data.</text>
</comment>
<evidence type="ECO:0000259" key="1">
    <source>
        <dbReference type="PROSITE" id="PS50043"/>
    </source>
</evidence>
<dbReference type="RefSeq" id="WP_344004242.1">
    <property type="nucleotide sequence ID" value="NZ_BAAAGU010000045.1"/>
</dbReference>
<dbReference type="EMBL" id="BAAAGU010000045">
    <property type="protein sequence ID" value="GAA0658566.1"/>
    <property type="molecule type" value="Genomic_DNA"/>
</dbReference>
<dbReference type="Proteomes" id="UP001500724">
    <property type="component" value="Unassembled WGS sequence"/>
</dbReference>
<feature type="domain" description="HTH luxR-type" evidence="1">
    <location>
        <begin position="256"/>
        <end position="321"/>
    </location>
</feature>
<gene>
    <name evidence="2" type="ORF">GCM10009535_42320</name>
</gene>
<sequence length="327" mass="35992">MTSMPHPVHGMEELCATGRELYQRALHEDSLSSQEVEHATCLTDLGLLQPSVEAPGTWTPVAPQIVLRRLLRASAEGIADERRREQRLVEAVAPLLTATEHKDAASTTSALTLHTSLERINRAIDEAVTDASEILAIQPRARSTHSGGVTDESALRRDQALLDRGGRIRALYPHTLRHAPKVAARYEQLRGDVQARTLDEVTDRLLVCDRRVAFIPARADRTTALEIRHPAIVTFLATTFERLWRLATPMFPQAVQPPSPDGITARQRAIAELLVEGHTDTAIAERLGMNVRTARVHIAKLAATLGSQSRAQLGYLIGRSGILDRGR</sequence>
<dbReference type="PROSITE" id="PS50043">
    <property type="entry name" value="HTH_LUXR_2"/>
    <property type="match status" value="1"/>
</dbReference>
<accession>A0ABN1HLZ9</accession>
<evidence type="ECO:0000313" key="3">
    <source>
        <dbReference type="Proteomes" id="UP001500724"/>
    </source>
</evidence>
<dbReference type="PANTHER" id="PTHR34293">
    <property type="entry name" value="HTH-TYPE TRANSCRIPTIONAL REGULATOR TRMBL2"/>
    <property type="match status" value="1"/>
</dbReference>
<organism evidence="2 3">
    <name type="scientific">Streptomyces thermocarboxydovorans</name>
    <dbReference type="NCBI Taxonomy" id="59298"/>
    <lineage>
        <taxon>Bacteria</taxon>
        <taxon>Bacillati</taxon>
        <taxon>Actinomycetota</taxon>
        <taxon>Actinomycetes</taxon>
        <taxon>Kitasatosporales</taxon>
        <taxon>Streptomycetaceae</taxon>
        <taxon>Streptomyces</taxon>
    </lineage>
</organism>
<dbReference type="InterPro" id="IPR051797">
    <property type="entry name" value="TrmB-like"/>
</dbReference>
<dbReference type="InterPro" id="IPR036388">
    <property type="entry name" value="WH-like_DNA-bd_sf"/>
</dbReference>
<protein>
    <submittedName>
        <fullName evidence="2">LuxR C-terminal-related transcriptional regulator</fullName>
    </submittedName>
</protein>
<dbReference type="Pfam" id="PF00196">
    <property type="entry name" value="GerE"/>
    <property type="match status" value="1"/>
</dbReference>
<dbReference type="Gene3D" id="1.10.10.10">
    <property type="entry name" value="Winged helix-like DNA-binding domain superfamily/Winged helix DNA-binding domain"/>
    <property type="match status" value="1"/>
</dbReference>
<reference evidence="2 3" key="1">
    <citation type="journal article" date="2019" name="Int. J. Syst. Evol. Microbiol.">
        <title>The Global Catalogue of Microorganisms (GCM) 10K type strain sequencing project: providing services to taxonomists for standard genome sequencing and annotation.</title>
        <authorList>
            <consortium name="The Broad Institute Genomics Platform"/>
            <consortium name="The Broad Institute Genome Sequencing Center for Infectious Disease"/>
            <person name="Wu L."/>
            <person name="Ma J."/>
        </authorList>
    </citation>
    <scope>NUCLEOTIDE SEQUENCE [LARGE SCALE GENOMIC DNA]</scope>
    <source>
        <strain evidence="2 3">JCM 10367</strain>
    </source>
</reference>
<proteinExistence type="predicted"/>
<dbReference type="SMART" id="SM00421">
    <property type="entry name" value="HTH_LUXR"/>
    <property type="match status" value="1"/>
</dbReference>